<evidence type="ECO:0000313" key="2">
    <source>
        <dbReference type="EMBL" id="KAF3545462.1"/>
    </source>
</evidence>
<sequence>MQLRLVQWMQLLLGRWMQVPLLQTPCSLLKYNDQIQTFTQHFIFKNFSQRISQRSLAKGDTCITSHSFAFSGNFLGNCFSITGGLTTSHPPRGLYAGGGYHADLGSVEGGSYVRIFLCLVLNCSCLEVVLVYFDEMFLFI</sequence>
<reference evidence="2 3" key="1">
    <citation type="journal article" date="2020" name="BMC Genomics">
        <title>Intraspecific diversification of the crop wild relative Brassica cretica Lam. using demographic model selection.</title>
        <authorList>
            <person name="Kioukis A."/>
            <person name="Michalopoulou V.A."/>
            <person name="Briers L."/>
            <person name="Pirintsos S."/>
            <person name="Studholme D.J."/>
            <person name="Pavlidis P."/>
            <person name="Sarris P.F."/>
        </authorList>
    </citation>
    <scope>NUCLEOTIDE SEQUENCE [LARGE SCALE GENOMIC DNA]</scope>
    <source>
        <strain evidence="3">cv. PFS-1207/04</strain>
    </source>
</reference>
<dbReference type="Proteomes" id="UP000266723">
    <property type="component" value="Unassembled WGS sequence"/>
</dbReference>
<dbReference type="EMBL" id="QGKV02000832">
    <property type="protein sequence ID" value="KAF3545462.1"/>
    <property type="molecule type" value="Genomic_DNA"/>
</dbReference>
<accession>A0ABQ7C2R6</accession>
<evidence type="ECO:0008006" key="4">
    <source>
        <dbReference type="Google" id="ProtNLM"/>
    </source>
</evidence>
<protein>
    <recommendedName>
        <fullName evidence="4">Secreted protein</fullName>
    </recommendedName>
</protein>
<feature type="chain" id="PRO_5047361583" description="Secreted protein" evidence="1">
    <location>
        <begin position="24"/>
        <end position="140"/>
    </location>
</feature>
<proteinExistence type="predicted"/>
<evidence type="ECO:0000256" key="1">
    <source>
        <dbReference type="SAM" id="SignalP"/>
    </source>
</evidence>
<feature type="signal peptide" evidence="1">
    <location>
        <begin position="1"/>
        <end position="23"/>
    </location>
</feature>
<keyword evidence="3" id="KW-1185">Reference proteome</keyword>
<evidence type="ECO:0000313" key="3">
    <source>
        <dbReference type="Proteomes" id="UP000266723"/>
    </source>
</evidence>
<organism evidence="2 3">
    <name type="scientific">Brassica cretica</name>
    <name type="common">Mustard</name>
    <dbReference type="NCBI Taxonomy" id="69181"/>
    <lineage>
        <taxon>Eukaryota</taxon>
        <taxon>Viridiplantae</taxon>
        <taxon>Streptophyta</taxon>
        <taxon>Embryophyta</taxon>
        <taxon>Tracheophyta</taxon>
        <taxon>Spermatophyta</taxon>
        <taxon>Magnoliopsida</taxon>
        <taxon>eudicotyledons</taxon>
        <taxon>Gunneridae</taxon>
        <taxon>Pentapetalae</taxon>
        <taxon>rosids</taxon>
        <taxon>malvids</taxon>
        <taxon>Brassicales</taxon>
        <taxon>Brassicaceae</taxon>
        <taxon>Brassiceae</taxon>
        <taxon>Brassica</taxon>
    </lineage>
</organism>
<keyword evidence="1" id="KW-0732">Signal</keyword>
<comment type="caution">
    <text evidence="2">The sequence shown here is derived from an EMBL/GenBank/DDBJ whole genome shotgun (WGS) entry which is preliminary data.</text>
</comment>
<gene>
    <name evidence="2" type="ORF">DY000_02003099</name>
</gene>
<name>A0ABQ7C2R6_BRACR</name>